<evidence type="ECO:0000256" key="1">
    <source>
        <dbReference type="SAM" id="MobiDB-lite"/>
    </source>
</evidence>
<dbReference type="EMBL" id="JALLPJ020000988">
    <property type="protein sequence ID" value="KAL3778395.1"/>
    <property type="molecule type" value="Genomic_DNA"/>
</dbReference>
<organism evidence="2 3">
    <name type="scientific">Cyclotella atomus</name>
    <dbReference type="NCBI Taxonomy" id="382360"/>
    <lineage>
        <taxon>Eukaryota</taxon>
        <taxon>Sar</taxon>
        <taxon>Stramenopiles</taxon>
        <taxon>Ochrophyta</taxon>
        <taxon>Bacillariophyta</taxon>
        <taxon>Coscinodiscophyceae</taxon>
        <taxon>Thalassiosirophycidae</taxon>
        <taxon>Stephanodiscales</taxon>
        <taxon>Stephanodiscaceae</taxon>
        <taxon>Cyclotella</taxon>
    </lineage>
</organism>
<protein>
    <submittedName>
        <fullName evidence="2">Uncharacterized protein</fullName>
    </submittedName>
</protein>
<evidence type="ECO:0000313" key="3">
    <source>
        <dbReference type="Proteomes" id="UP001530400"/>
    </source>
</evidence>
<keyword evidence="3" id="KW-1185">Reference proteome</keyword>
<gene>
    <name evidence="2" type="ORF">ACHAWO_002895</name>
</gene>
<proteinExistence type="predicted"/>
<evidence type="ECO:0000313" key="2">
    <source>
        <dbReference type="EMBL" id="KAL3778395.1"/>
    </source>
</evidence>
<feature type="region of interest" description="Disordered" evidence="1">
    <location>
        <begin position="375"/>
        <end position="414"/>
    </location>
</feature>
<reference evidence="2 3" key="1">
    <citation type="submission" date="2024-10" db="EMBL/GenBank/DDBJ databases">
        <title>Updated reference genomes for cyclostephanoid diatoms.</title>
        <authorList>
            <person name="Roberts W.R."/>
            <person name="Alverson A.J."/>
        </authorList>
    </citation>
    <scope>NUCLEOTIDE SEQUENCE [LARGE SCALE GENOMIC DNA]</scope>
    <source>
        <strain evidence="2 3">AJA010-31</strain>
    </source>
</reference>
<accession>A0ABD3NW26</accession>
<comment type="caution">
    <text evidence="2">The sequence shown here is derived from an EMBL/GenBank/DDBJ whole genome shotgun (WGS) entry which is preliminary data.</text>
</comment>
<name>A0ABD3NW26_9STRA</name>
<dbReference type="Proteomes" id="UP001530400">
    <property type="component" value="Unassembled WGS sequence"/>
</dbReference>
<sequence>MLARSLSWAGNSGKPSSMMAVDIRDEYIGIALAYHRNGTQSTRDGGSDINVDTNTIPTTSISPLPPLPYMSTDPHHPSYSFRYRHRPVRPVSGMPSKPPRVERTMEVALQLAQLSSQRSVKSILVRWPGGGAALGLGGRVQMSNEGVEGGLLSGLRINIGHKVTFCGTLGYQRGKILYVLDKCCGVYGHNASTSSTLLLEGTRPFALWDTSDDQELITLSSRHDPSQQCEVPHSTSKSSERLDKFGNSIAEMDQWGRAPIFGMPPDYTWKHNQPSHRTIQPTGSFSEPQFDQFHDAEAKIDQLKGSFPAMLTLRDFAKTHLEGRVALPAWVKLHEHSFDSAVTPDGVLPNDTEVRVGYRKPDWMQKREIAAAESVALTSEVSKPPKQDSKGKLATLVQMPRKRRRNRDQSTQLN</sequence>
<dbReference type="AlphaFoldDB" id="A0ABD3NW26"/>